<reference evidence="2" key="4">
    <citation type="submission" date="2025-09" db="UniProtKB">
        <authorList>
            <consortium name="Ensembl"/>
        </authorList>
    </citation>
    <scope>IDENTIFICATION</scope>
</reference>
<dbReference type="PANTHER" id="PTHR31025:SF25">
    <property type="entry name" value="ZINC FINGER (C2H2)-60"/>
    <property type="match status" value="1"/>
</dbReference>
<reference evidence="2" key="3">
    <citation type="submission" date="2025-08" db="UniProtKB">
        <authorList>
            <consortium name="Ensembl"/>
        </authorList>
    </citation>
    <scope>IDENTIFICATION</scope>
</reference>
<feature type="region of interest" description="Disordered" evidence="1">
    <location>
        <begin position="45"/>
        <end position="68"/>
    </location>
</feature>
<proteinExistence type="predicted"/>
<dbReference type="Bgee" id="ENSAMXG00000041361">
    <property type="expression patterns" value="Expressed in testis and 12 other cell types or tissues"/>
</dbReference>
<dbReference type="Ensembl" id="ENSAMXT00000047392.1">
    <property type="protein sequence ID" value="ENSAMXP00000035087.1"/>
    <property type="gene ID" value="ENSAMXG00000041361.1"/>
</dbReference>
<accession>A0A3B1IYB9</accession>
<reference evidence="3" key="1">
    <citation type="submission" date="2013-03" db="EMBL/GenBank/DDBJ databases">
        <authorList>
            <person name="Jeffery W."/>
            <person name="Warren W."/>
            <person name="Wilson R.K."/>
        </authorList>
    </citation>
    <scope>NUCLEOTIDE SEQUENCE</scope>
    <source>
        <strain evidence="3">female</strain>
    </source>
</reference>
<evidence type="ECO:0000313" key="2">
    <source>
        <dbReference type="Ensembl" id="ENSAMXP00000035087.1"/>
    </source>
</evidence>
<name>A0A3B1IYB9_ASTMX</name>
<dbReference type="GeneTree" id="ENSGT00950000182912"/>
<protein>
    <submittedName>
        <fullName evidence="2">Sterile alpha motif domain-containing protein 3-like</fullName>
    </submittedName>
</protein>
<dbReference type="Proteomes" id="UP000018467">
    <property type="component" value="Unassembled WGS sequence"/>
</dbReference>
<organism evidence="2 3">
    <name type="scientific">Astyanax mexicanus</name>
    <name type="common">Blind cave fish</name>
    <name type="synonym">Astyanax fasciatus mexicanus</name>
    <dbReference type="NCBI Taxonomy" id="7994"/>
    <lineage>
        <taxon>Eukaryota</taxon>
        <taxon>Metazoa</taxon>
        <taxon>Chordata</taxon>
        <taxon>Craniata</taxon>
        <taxon>Vertebrata</taxon>
        <taxon>Euteleostomi</taxon>
        <taxon>Actinopterygii</taxon>
        <taxon>Neopterygii</taxon>
        <taxon>Teleostei</taxon>
        <taxon>Ostariophysi</taxon>
        <taxon>Characiformes</taxon>
        <taxon>Characoidei</taxon>
        <taxon>Acestrorhamphidae</taxon>
        <taxon>Acestrorhamphinae</taxon>
        <taxon>Astyanax</taxon>
    </lineage>
</organism>
<evidence type="ECO:0000256" key="1">
    <source>
        <dbReference type="SAM" id="MobiDB-lite"/>
    </source>
</evidence>
<reference evidence="3" key="2">
    <citation type="journal article" date="2014" name="Nat. Commun.">
        <title>The cavefish genome reveals candidate genes for eye loss.</title>
        <authorList>
            <person name="McGaugh S.E."/>
            <person name="Gross J.B."/>
            <person name="Aken B."/>
            <person name="Blin M."/>
            <person name="Borowsky R."/>
            <person name="Chalopin D."/>
            <person name="Hinaux H."/>
            <person name="Jeffery W.R."/>
            <person name="Keene A."/>
            <person name="Ma L."/>
            <person name="Minx P."/>
            <person name="Murphy D."/>
            <person name="O'Quin K.E."/>
            <person name="Retaux S."/>
            <person name="Rohner N."/>
            <person name="Searle S.M."/>
            <person name="Stahl B.A."/>
            <person name="Tabin C."/>
            <person name="Volff J.N."/>
            <person name="Yoshizawa M."/>
            <person name="Warren W.C."/>
        </authorList>
    </citation>
    <scope>NUCLEOTIDE SEQUENCE [LARGE SCALE GENOMIC DNA]</scope>
    <source>
        <strain evidence="3">female</strain>
    </source>
</reference>
<dbReference type="PANTHER" id="PTHR31025">
    <property type="entry name" value="SI:CH211-196P9.1-RELATED"/>
    <property type="match status" value="1"/>
</dbReference>
<dbReference type="AlphaFoldDB" id="A0A3B1IYB9"/>
<sequence length="397" mass="45558">MYMDKDFDDQFFTLMSTDVIKDKDTIKLVKTEPSVVLTFTPISETDASSPAASLDRSFQDDGSSVSSSDTVIIQQPPEHRSQPWPVDFVVPTFSFNVEMLLQAGCKAYESDGSLLQNPSINSDILEKLAEAIFHYTAYPTGLQIQAVVESLINKYPCLKEPGTSFSGMYGWQQRLKYKMANYRSKMRKQVPCPELDINSLKRKSPGEKNPAKNCKRPKRAEVNYLPPHPSGETSNSLEKERQELLYEVKKKNNTKVIQDKMAKTFSYRRIEVVSGSPAADEFRERWPALFCEAEIKEEFRRITTVSLEQTFMRKLDYYTPKLLALMKVKGGVVGTKLRPHLDKMCQDQSIEMRRDAIIRSLILYLGEKEEELFKDCLEDNRSDVTEHLLKIFGHPWC</sequence>
<evidence type="ECO:0000313" key="3">
    <source>
        <dbReference type="Proteomes" id="UP000018467"/>
    </source>
</evidence>
<feature type="region of interest" description="Disordered" evidence="1">
    <location>
        <begin position="195"/>
        <end position="239"/>
    </location>
</feature>
<keyword evidence="3" id="KW-1185">Reference proteome</keyword>